<sequence>MNITTVIETIPDDDTGRGDRKADELTAEGESYEAAVAALRERVPAGWRIMNLRRSEY</sequence>
<name>A0ABQ2MB03_9MICC</name>
<evidence type="ECO:0000313" key="2">
    <source>
        <dbReference type="EMBL" id="GGO48867.1"/>
    </source>
</evidence>
<dbReference type="RefSeq" id="WP_159554217.1">
    <property type="nucleotide sequence ID" value="NZ_BAAAOU010000010.1"/>
</dbReference>
<gene>
    <name evidence="2" type="ORF">GCM10010977_29460</name>
</gene>
<organism evidence="2 3">
    <name type="scientific">Citricoccus zhacaiensis</name>
    <dbReference type="NCBI Taxonomy" id="489142"/>
    <lineage>
        <taxon>Bacteria</taxon>
        <taxon>Bacillati</taxon>
        <taxon>Actinomycetota</taxon>
        <taxon>Actinomycetes</taxon>
        <taxon>Micrococcales</taxon>
        <taxon>Micrococcaceae</taxon>
        <taxon>Citricoccus</taxon>
    </lineage>
</organism>
<protein>
    <submittedName>
        <fullName evidence="2">Uncharacterized protein</fullName>
    </submittedName>
</protein>
<reference evidence="3" key="1">
    <citation type="journal article" date="2019" name="Int. J. Syst. Evol. Microbiol.">
        <title>The Global Catalogue of Microorganisms (GCM) 10K type strain sequencing project: providing services to taxonomists for standard genome sequencing and annotation.</title>
        <authorList>
            <consortium name="The Broad Institute Genomics Platform"/>
            <consortium name="The Broad Institute Genome Sequencing Center for Infectious Disease"/>
            <person name="Wu L."/>
            <person name="Ma J."/>
        </authorList>
    </citation>
    <scope>NUCLEOTIDE SEQUENCE [LARGE SCALE GENOMIC DNA]</scope>
    <source>
        <strain evidence="3">CGMCC 1.7064</strain>
    </source>
</reference>
<comment type="caution">
    <text evidence="2">The sequence shown here is derived from an EMBL/GenBank/DDBJ whole genome shotgun (WGS) entry which is preliminary data.</text>
</comment>
<dbReference type="Proteomes" id="UP000642509">
    <property type="component" value="Unassembled WGS sequence"/>
</dbReference>
<proteinExistence type="predicted"/>
<evidence type="ECO:0000313" key="3">
    <source>
        <dbReference type="Proteomes" id="UP000642509"/>
    </source>
</evidence>
<feature type="region of interest" description="Disordered" evidence="1">
    <location>
        <begin position="1"/>
        <end position="27"/>
    </location>
</feature>
<dbReference type="EMBL" id="BMLQ01000010">
    <property type="protein sequence ID" value="GGO48867.1"/>
    <property type="molecule type" value="Genomic_DNA"/>
</dbReference>
<feature type="compositionally biased region" description="Basic and acidic residues" evidence="1">
    <location>
        <begin position="14"/>
        <end position="24"/>
    </location>
</feature>
<keyword evidence="3" id="KW-1185">Reference proteome</keyword>
<accession>A0ABQ2MB03</accession>
<evidence type="ECO:0000256" key="1">
    <source>
        <dbReference type="SAM" id="MobiDB-lite"/>
    </source>
</evidence>